<comment type="caution">
    <text evidence="7">The sequence shown here is derived from an EMBL/GenBank/DDBJ whole genome shotgun (WGS) entry which is preliminary data.</text>
</comment>
<gene>
    <name evidence="7" type="ORF">ACFQ1S_12945</name>
</gene>
<keyword evidence="8" id="KW-1185">Reference proteome</keyword>
<evidence type="ECO:0000256" key="2">
    <source>
        <dbReference type="ARBA" id="ARBA00022723"/>
    </source>
</evidence>
<keyword evidence="3" id="KW-0378">Hydrolase</keyword>
<dbReference type="Pfam" id="PF26343">
    <property type="entry name" value="VapC50_C"/>
    <property type="match status" value="1"/>
</dbReference>
<keyword evidence="4" id="KW-0460">Magnesium</keyword>
<protein>
    <submittedName>
        <fullName evidence="7">PIN domain-containing protein</fullName>
    </submittedName>
</protein>
<sequence length="182" mass="20188">MPFSALLDACVLIPIHLADLLLRLGEMDLYRPLWSAEVLDEVERNLPKMGVPPHLARKRVDAMRSCFPEAEVSGYEHLLPIMTNNPKDRHVLAAATHAKAKVITTSNLKDFPADALKPHGVNAVSPNDFLTDTFDRSPDQTIDCLRAQHAKLRNPLVPLDEFCTRLGLNAPTFTSAVRPHLG</sequence>
<dbReference type="Pfam" id="PF13470">
    <property type="entry name" value="PIN_3"/>
    <property type="match status" value="1"/>
</dbReference>
<dbReference type="InterPro" id="IPR002716">
    <property type="entry name" value="PIN_dom"/>
</dbReference>
<dbReference type="Proteomes" id="UP001597045">
    <property type="component" value="Unassembled WGS sequence"/>
</dbReference>
<keyword evidence="1" id="KW-0540">Nuclease</keyword>
<evidence type="ECO:0000256" key="3">
    <source>
        <dbReference type="ARBA" id="ARBA00022801"/>
    </source>
</evidence>
<evidence type="ECO:0000259" key="6">
    <source>
        <dbReference type="Pfam" id="PF26343"/>
    </source>
</evidence>
<evidence type="ECO:0000313" key="8">
    <source>
        <dbReference type="Proteomes" id="UP001597045"/>
    </source>
</evidence>
<evidence type="ECO:0000256" key="1">
    <source>
        <dbReference type="ARBA" id="ARBA00022722"/>
    </source>
</evidence>
<accession>A0ABW3M6V5</accession>
<feature type="domain" description="VapC50 C-terminal" evidence="6">
    <location>
        <begin position="126"/>
        <end position="179"/>
    </location>
</feature>
<evidence type="ECO:0000259" key="5">
    <source>
        <dbReference type="Pfam" id="PF13470"/>
    </source>
</evidence>
<evidence type="ECO:0000256" key="4">
    <source>
        <dbReference type="ARBA" id="ARBA00022842"/>
    </source>
</evidence>
<dbReference type="InterPro" id="IPR058652">
    <property type="entry name" value="VapC50_C"/>
</dbReference>
<dbReference type="SUPFAM" id="SSF88723">
    <property type="entry name" value="PIN domain-like"/>
    <property type="match status" value="1"/>
</dbReference>
<dbReference type="InterPro" id="IPR029060">
    <property type="entry name" value="PIN-like_dom_sf"/>
</dbReference>
<name>A0ABW3M6V5_9PSEU</name>
<dbReference type="EMBL" id="JBHTIS010000640">
    <property type="protein sequence ID" value="MFD1046397.1"/>
    <property type="molecule type" value="Genomic_DNA"/>
</dbReference>
<feature type="domain" description="PIN" evidence="5">
    <location>
        <begin position="5"/>
        <end position="108"/>
    </location>
</feature>
<evidence type="ECO:0000313" key="7">
    <source>
        <dbReference type="EMBL" id="MFD1046397.1"/>
    </source>
</evidence>
<keyword evidence="2" id="KW-0479">Metal-binding</keyword>
<organism evidence="7 8">
    <name type="scientific">Kibdelosporangium lantanae</name>
    <dbReference type="NCBI Taxonomy" id="1497396"/>
    <lineage>
        <taxon>Bacteria</taxon>
        <taxon>Bacillati</taxon>
        <taxon>Actinomycetota</taxon>
        <taxon>Actinomycetes</taxon>
        <taxon>Pseudonocardiales</taxon>
        <taxon>Pseudonocardiaceae</taxon>
        <taxon>Kibdelosporangium</taxon>
    </lineage>
</organism>
<proteinExistence type="predicted"/>
<reference evidence="8" key="1">
    <citation type="journal article" date="2019" name="Int. J. Syst. Evol. Microbiol.">
        <title>The Global Catalogue of Microorganisms (GCM) 10K type strain sequencing project: providing services to taxonomists for standard genome sequencing and annotation.</title>
        <authorList>
            <consortium name="The Broad Institute Genomics Platform"/>
            <consortium name="The Broad Institute Genome Sequencing Center for Infectious Disease"/>
            <person name="Wu L."/>
            <person name="Ma J."/>
        </authorList>
    </citation>
    <scope>NUCLEOTIDE SEQUENCE [LARGE SCALE GENOMIC DNA]</scope>
    <source>
        <strain evidence="8">JCM 31486</strain>
    </source>
</reference>